<dbReference type="EMBL" id="VJMG01000021">
    <property type="protein sequence ID" value="TRL39417.1"/>
    <property type="molecule type" value="Genomic_DNA"/>
</dbReference>
<accession>A0A549TC00</accession>
<dbReference type="InterPro" id="IPR036501">
    <property type="entry name" value="Inhibitor_vert_lysozyme_sf"/>
</dbReference>
<evidence type="ECO:0000313" key="3">
    <source>
        <dbReference type="Proteomes" id="UP000316801"/>
    </source>
</evidence>
<dbReference type="AlphaFoldDB" id="A0A549TC00"/>
<reference evidence="2 3" key="1">
    <citation type="submission" date="2019-07" db="EMBL/GenBank/DDBJ databases">
        <title>Ln-dependent methylotrophs.</title>
        <authorList>
            <person name="Tani A."/>
        </authorList>
    </citation>
    <scope>NUCLEOTIDE SEQUENCE [LARGE SCALE GENOMIC DNA]</scope>
    <source>
        <strain evidence="2 3">SM12</strain>
    </source>
</reference>
<dbReference type="SUPFAM" id="SSF89872">
    <property type="entry name" value="Inhibitor of vertebrate lysozyme, Ivy"/>
    <property type="match status" value="1"/>
</dbReference>
<evidence type="ECO:0008006" key="4">
    <source>
        <dbReference type="Google" id="ProtNLM"/>
    </source>
</evidence>
<dbReference type="Gene3D" id="3.40.1420.10">
    <property type="entry name" value="Inhibitor of vertebrate lysozyme"/>
    <property type="match status" value="1"/>
</dbReference>
<organism evidence="2 3">
    <name type="scientific">Rhizobium straminoryzae</name>
    <dbReference type="NCBI Taxonomy" id="1387186"/>
    <lineage>
        <taxon>Bacteria</taxon>
        <taxon>Pseudomonadati</taxon>
        <taxon>Pseudomonadota</taxon>
        <taxon>Alphaproteobacteria</taxon>
        <taxon>Hyphomicrobiales</taxon>
        <taxon>Rhizobiaceae</taxon>
        <taxon>Rhizobium/Agrobacterium group</taxon>
        <taxon>Rhizobium</taxon>
    </lineage>
</organism>
<dbReference type="RefSeq" id="WP_143124996.1">
    <property type="nucleotide sequence ID" value="NZ_VJMG01000021.1"/>
</dbReference>
<keyword evidence="3" id="KW-1185">Reference proteome</keyword>
<keyword evidence="1" id="KW-0732">Signal</keyword>
<proteinExistence type="predicted"/>
<evidence type="ECO:0000256" key="1">
    <source>
        <dbReference type="SAM" id="SignalP"/>
    </source>
</evidence>
<dbReference type="Pfam" id="PF08816">
    <property type="entry name" value="Ivy"/>
    <property type="match status" value="1"/>
</dbReference>
<sequence length="141" mass="15538">MQHFRLLLAAFGLFLLPAFAALCEEAKSGRYLQEILKISPAHDKSLRDLLRVARTLPPWVRNMATDPRYVSGASEAVQVEGVPRELFGACLAGRCPESRLRVLFSTDGKVAWVLIADRTLGELVLGNPPEAAMELLRKPGL</sequence>
<protein>
    <recommendedName>
        <fullName evidence="4">Inhibitor of vertebrate lysozyme (Ivy)</fullName>
    </recommendedName>
</protein>
<evidence type="ECO:0000313" key="2">
    <source>
        <dbReference type="EMBL" id="TRL39417.1"/>
    </source>
</evidence>
<dbReference type="Proteomes" id="UP000316801">
    <property type="component" value="Unassembled WGS sequence"/>
</dbReference>
<comment type="caution">
    <text evidence="2">The sequence shown here is derived from an EMBL/GenBank/DDBJ whole genome shotgun (WGS) entry which is preliminary data.</text>
</comment>
<name>A0A549TC00_9HYPH</name>
<feature type="signal peptide" evidence="1">
    <location>
        <begin position="1"/>
        <end position="20"/>
    </location>
</feature>
<gene>
    <name evidence="2" type="ORF">FNA46_09760</name>
</gene>
<feature type="chain" id="PRO_5021710791" description="Inhibitor of vertebrate lysozyme (Ivy)" evidence="1">
    <location>
        <begin position="21"/>
        <end position="141"/>
    </location>
</feature>